<sequence>DYALKRTLYEKNSLSFYIHIIIFLKEGNKENSVNRLKEKHII</sequence>
<comment type="caution">
    <text evidence="1">The sequence shown here is derived from an EMBL/GenBank/DDBJ whole genome shotgun (WGS) entry which is preliminary data.</text>
</comment>
<feature type="non-terminal residue" evidence="1">
    <location>
        <position position="1"/>
    </location>
</feature>
<dbReference type="AlphaFoldDB" id="A0A242KFH1"/>
<evidence type="ECO:0000313" key="2">
    <source>
        <dbReference type="Proteomes" id="UP000195024"/>
    </source>
</evidence>
<accession>A0A242KFH1</accession>
<dbReference type="EMBL" id="NGMS01000011">
    <property type="protein sequence ID" value="OTP19912.1"/>
    <property type="molecule type" value="Genomic_DNA"/>
</dbReference>
<evidence type="ECO:0000313" key="1">
    <source>
        <dbReference type="EMBL" id="OTP19912.1"/>
    </source>
</evidence>
<protein>
    <submittedName>
        <fullName evidence="1">Uncharacterized protein</fullName>
    </submittedName>
</protein>
<organism evidence="1 2">
    <name type="scientific">Enterococcus mundtii</name>
    <dbReference type="NCBI Taxonomy" id="53346"/>
    <lineage>
        <taxon>Bacteria</taxon>
        <taxon>Bacillati</taxon>
        <taxon>Bacillota</taxon>
        <taxon>Bacilli</taxon>
        <taxon>Lactobacillales</taxon>
        <taxon>Enterococcaceae</taxon>
        <taxon>Enterococcus</taxon>
    </lineage>
</organism>
<name>A0A242KFH1_ENTMU</name>
<proteinExistence type="predicted"/>
<gene>
    <name evidence="1" type="ORF">A5802_003355</name>
</gene>
<reference evidence="1 2" key="1">
    <citation type="submission" date="2017-05" db="EMBL/GenBank/DDBJ databases">
        <title>The Genome Sequence of Enterococcus mundtii 6B1_DIV0119.</title>
        <authorList>
            <consortium name="The Broad Institute Genomics Platform"/>
            <consortium name="The Broad Institute Genomic Center for Infectious Diseases"/>
            <person name="Earl A."/>
            <person name="Manson A."/>
            <person name="Schwartman J."/>
            <person name="Gilmore M."/>
            <person name="Abouelleil A."/>
            <person name="Cao P."/>
            <person name="Chapman S."/>
            <person name="Cusick C."/>
            <person name="Shea T."/>
            <person name="Young S."/>
            <person name="Neafsey D."/>
            <person name="Nusbaum C."/>
            <person name="Birren B."/>
        </authorList>
    </citation>
    <scope>NUCLEOTIDE SEQUENCE [LARGE SCALE GENOMIC DNA]</scope>
    <source>
        <strain evidence="1 2">6B1_DIV0119</strain>
    </source>
</reference>
<dbReference type="Proteomes" id="UP000195024">
    <property type="component" value="Unassembled WGS sequence"/>
</dbReference>